<dbReference type="Gene3D" id="6.10.250.1890">
    <property type="match status" value="1"/>
</dbReference>
<dbReference type="Pfam" id="PF16901">
    <property type="entry name" value="DAO_C"/>
    <property type="match status" value="1"/>
</dbReference>
<dbReference type="PRINTS" id="PR01001">
    <property type="entry name" value="FADG3PDH"/>
</dbReference>
<dbReference type="NCBIfam" id="NF009906">
    <property type="entry name" value="PRK13369.1"/>
    <property type="match status" value="1"/>
</dbReference>
<dbReference type="PROSITE" id="PS00978">
    <property type="entry name" value="FAD_G3PDH_2"/>
    <property type="match status" value="1"/>
</dbReference>
<sequence>MGTVYDLAIIGGGINGCGIARDAAGRGHSVFLCEMNDLASGTSSWSTKLIHGGLRYLEYFEFRLVREALIERERLWQIAPHIIGPLRFVLPHHDGLRPAWRLRLGLFMYDYLGGRKLLPPTRSVDLAHDEVGKPLIPGRYTKGFEYSDCFVDDARLVVLTARDAAERGAKIRTRTRAVQVSQQGGIWQVTLEDVGSGARSTIQARALVNAAGPWVEGVLGSGAGVDARYKVRLVQGSHIVTRKLYDHDRAYIFQNADGRIVFAIPYQGDFTLIGTTDRDYHGDPSQVKATPEEIDYLCKAVSGYLARPVTPADVVWTFSGVRPLYDDGASEAKAATRDYVFELDTPGGAPLLSIYGGKITTYRRLAEEALEKLSSYLKGGTAKQGWTAHQPLPGGDFPVDGAPVLIGDLLRDYPFLASAHASRLVHAYGTRARDVLGSARSAADLGRDFGATLTEAEVRYLMSREWACSADDIVWRRSKLGLRLTPAAIAALDEWVTVHRAAEKPQQQAGAGA</sequence>
<evidence type="ECO:0000313" key="12">
    <source>
        <dbReference type="Proteomes" id="UP000256343"/>
    </source>
</evidence>
<dbReference type="SUPFAM" id="SSF51905">
    <property type="entry name" value="FAD/NAD(P)-binding domain"/>
    <property type="match status" value="1"/>
</dbReference>
<dbReference type="EMBL" id="UFQQ01000034">
    <property type="protein sequence ID" value="SSW93284.1"/>
    <property type="molecule type" value="Genomic_DNA"/>
</dbReference>
<protein>
    <recommendedName>
        <fullName evidence="6">Glycerol-3-phosphate dehydrogenase</fullName>
        <ecNumber evidence="6">1.1.5.3</ecNumber>
    </recommendedName>
</protein>
<evidence type="ECO:0000256" key="2">
    <source>
        <dbReference type="ARBA" id="ARBA00007330"/>
    </source>
</evidence>
<comment type="cofactor">
    <cofactor evidence="1 6">
        <name>FAD</name>
        <dbReference type="ChEBI" id="CHEBI:57692"/>
    </cofactor>
</comment>
<keyword evidence="3 6" id="KW-0285">Flavoprotein</keyword>
<dbReference type="Pfam" id="PF01266">
    <property type="entry name" value="DAO"/>
    <property type="match status" value="1"/>
</dbReference>
<evidence type="ECO:0000259" key="8">
    <source>
        <dbReference type="Pfam" id="PF16901"/>
    </source>
</evidence>
<dbReference type="PROSITE" id="PS00977">
    <property type="entry name" value="FAD_G3PDH_1"/>
    <property type="match status" value="1"/>
</dbReference>
<dbReference type="InterPro" id="IPR006076">
    <property type="entry name" value="FAD-dep_OxRdtase"/>
</dbReference>
<dbReference type="Proteomes" id="UP000256343">
    <property type="component" value="Unassembled WGS sequence"/>
</dbReference>
<evidence type="ECO:0000256" key="6">
    <source>
        <dbReference type="RuleBase" id="RU361217"/>
    </source>
</evidence>
<dbReference type="PANTHER" id="PTHR11985:SF15">
    <property type="entry name" value="GLYCEROL-3-PHOSPHATE DEHYDROGENASE, MITOCHONDRIAL"/>
    <property type="match status" value="1"/>
</dbReference>
<dbReference type="EMBL" id="QRDT01000034">
    <property type="protein sequence ID" value="RED24188.1"/>
    <property type="molecule type" value="Genomic_DNA"/>
</dbReference>
<dbReference type="PANTHER" id="PTHR11985">
    <property type="entry name" value="GLYCEROL-3-PHOSPHATE DEHYDROGENASE"/>
    <property type="match status" value="1"/>
</dbReference>
<name>A0A336K063_9BRAD</name>
<dbReference type="GO" id="GO:0046168">
    <property type="term" value="P:glycerol-3-phosphate catabolic process"/>
    <property type="evidence" value="ECO:0007669"/>
    <property type="project" value="TreeGrafter"/>
</dbReference>
<dbReference type="NCBIfam" id="NF008899">
    <property type="entry name" value="PRK12266.1"/>
    <property type="match status" value="1"/>
</dbReference>
<evidence type="ECO:0000256" key="1">
    <source>
        <dbReference type="ARBA" id="ARBA00001974"/>
    </source>
</evidence>
<dbReference type="OrthoDB" id="9766796at2"/>
<feature type="domain" description="Alpha-glycerophosphate oxidase C-terminal" evidence="8">
    <location>
        <begin position="387"/>
        <end position="498"/>
    </location>
</feature>
<comment type="similarity">
    <text evidence="2 6">Belongs to the FAD-dependent glycerol-3-phosphate dehydrogenase family.</text>
</comment>
<evidence type="ECO:0000259" key="7">
    <source>
        <dbReference type="Pfam" id="PF01266"/>
    </source>
</evidence>
<dbReference type="SUPFAM" id="SSF54373">
    <property type="entry name" value="FAD-linked reductases, C-terminal domain"/>
    <property type="match status" value="1"/>
</dbReference>
<reference evidence="9 12" key="2">
    <citation type="submission" date="2018-07" db="EMBL/GenBank/DDBJ databases">
        <title>Genomic Encyclopedia of Archaeal and Bacterial Type Strains, Phase II (KMG-II): from individual species to whole genera.</title>
        <authorList>
            <person name="Goeker M."/>
        </authorList>
    </citation>
    <scope>NUCLEOTIDE SEQUENCE [LARGE SCALE GENOMIC DNA]</scope>
    <source>
        <strain evidence="9 12">JA575</strain>
    </source>
</reference>
<keyword evidence="5 6" id="KW-0560">Oxidoreductase</keyword>
<proteinExistence type="inferred from homology"/>
<comment type="catalytic activity">
    <reaction evidence="6">
        <text>a quinone + sn-glycerol 3-phosphate = dihydroxyacetone phosphate + a quinol</text>
        <dbReference type="Rhea" id="RHEA:18977"/>
        <dbReference type="ChEBI" id="CHEBI:24646"/>
        <dbReference type="ChEBI" id="CHEBI:57597"/>
        <dbReference type="ChEBI" id="CHEBI:57642"/>
        <dbReference type="ChEBI" id="CHEBI:132124"/>
        <dbReference type="EC" id="1.1.5.3"/>
    </reaction>
</comment>
<dbReference type="Gene3D" id="3.30.9.10">
    <property type="entry name" value="D-Amino Acid Oxidase, subunit A, domain 2"/>
    <property type="match status" value="1"/>
</dbReference>
<dbReference type="RefSeq" id="WP_114360677.1">
    <property type="nucleotide sequence ID" value="NZ_QRDT01000034.1"/>
</dbReference>
<dbReference type="InterPro" id="IPR000447">
    <property type="entry name" value="G3P_DH_FAD-dep"/>
</dbReference>
<organism evidence="10 11">
    <name type="scientific">Rhodopseudomonas pentothenatexigens</name>
    <dbReference type="NCBI Taxonomy" id="999699"/>
    <lineage>
        <taxon>Bacteria</taxon>
        <taxon>Pseudomonadati</taxon>
        <taxon>Pseudomonadota</taxon>
        <taxon>Alphaproteobacteria</taxon>
        <taxon>Hyphomicrobiales</taxon>
        <taxon>Nitrobacteraceae</taxon>
        <taxon>Rhodopseudomonas</taxon>
    </lineage>
</organism>
<dbReference type="GO" id="GO:0009331">
    <property type="term" value="C:glycerol-3-phosphate dehydrogenase (FAD) complex"/>
    <property type="evidence" value="ECO:0007669"/>
    <property type="project" value="UniProtKB-UniRule"/>
</dbReference>
<evidence type="ECO:0000256" key="5">
    <source>
        <dbReference type="ARBA" id="ARBA00023002"/>
    </source>
</evidence>
<evidence type="ECO:0000256" key="3">
    <source>
        <dbReference type="ARBA" id="ARBA00022630"/>
    </source>
</evidence>
<evidence type="ECO:0000313" key="9">
    <source>
        <dbReference type="EMBL" id="RED24188.1"/>
    </source>
</evidence>
<keyword evidence="12" id="KW-1185">Reference proteome</keyword>
<dbReference type="Gene3D" id="1.10.8.870">
    <property type="entry name" value="Alpha-glycerophosphate oxidase, cap domain"/>
    <property type="match status" value="1"/>
</dbReference>
<reference evidence="10 11" key="1">
    <citation type="submission" date="2017-08" db="EMBL/GenBank/DDBJ databases">
        <authorList>
            <person name="de Groot N.N."/>
        </authorList>
    </citation>
    <scope>NUCLEOTIDE SEQUENCE [LARGE SCALE GENOMIC DNA]</scope>
    <source>
        <strain evidence="10 11">JA575</strain>
    </source>
</reference>
<dbReference type="EC" id="1.1.5.3" evidence="6"/>
<feature type="domain" description="FAD dependent oxidoreductase" evidence="7">
    <location>
        <begin position="6"/>
        <end position="363"/>
    </location>
</feature>
<accession>A0A336K063</accession>
<gene>
    <name evidence="9" type="ORF">BJ125_13417</name>
    <name evidence="10" type="ORF">SAMN05892882_13417</name>
</gene>
<dbReference type="GO" id="GO:0004368">
    <property type="term" value="F:glycerol-3-phosphate dehydrogenase (quinone) activity"/>
    <property type="evidence" value="ECO:0007669"/>
    <property type="project" value="UniProtKB-EC"/>
</dbReference>
<dbReference type="AlphaFoldDB" id="A0A336K063"/>
<evidence type="ECO:0000256" key="4">
    <source>
        <dbReference type="ARBA" id="ARBA00022827"/>
    </source>
</evidence>
<evidence type="ECO:0000313" key="11">
    <source>
        <dbReference type="Proteomes" id="UP000252631"/>
    </source>
</evidence>
<dbReference type="Gene3D" id="3.50.50.60">
    <property type="entry name" value="FAD/NAD(P)-binding domain"/>
    <property type="match status" value="1"/>
</dbReference>
<dbReference type="Proteomes" id="UP000252631">
    <property type="component" value="Unassembled WGS sequence"/>
</dbReference>
<dbReference type="InterPro" id="IPR031656">
    <property type="entry name" value="DAO_C"/>
</dbReference>
<evidence type="ECO:0000313" key="10">
    <source>
        <dbReference type="EMBL" id="SSW93284.1"/>
    </source>
</evidence>
<dbReference type="InterPro" id="IPR036188">
    <property type="entry name" value="FAD/NAD-bd_sf"/>
</dbReference>
<keyword evidence="4" id="KW-0274">FAD</keyword>
<dbReference type="InterPro" id="IPR038299">
    <property type="entry name" value="DAO_C_sf"/>
</dbReference>